<dbReference type="Proteomes" id="UP001056455">
    <property type="component" value="Chromosome"/>
</dbReference>
<protein>
    <recommendedName>
        <fullName evidence="3">Iron-sulfur cluster repair di-iron protein, ric</fullName>
    </recommendedName>
</protein>
<evidence type="ECO:0000313" key="2">
    <source>
        <dbReference type="Proteomes" id="UP001056455"/>
    </source>
</evidence>
<dbReference type="RefSeq" id="WP_252591456.1">
    <property type="nucleotide sequence ID" value="NZ_CP099489.1"/>
</dbReference>
<sequence>MTDLSTAAQLAPILERVHGAHHPELTRIRELTQQIAQSADGAATTILFRELRAITNYYSVPSDGCEAFVVTYGSLRSADMKHSRRDPR</sequence>
<gene>
    <name evidence="1" type="ORF">NF556_13605</name>
</gene>
<reference evidence="1" key="1">
    <citation type="submission" date="2022-06" db="EMBL/GenBank/DDBJ databases">
        <title>Ornithinimicrobium HY1793.</title>
        <authorList>
            <person name="Huang Y."/>
        </authorList>
    </citation>
    <scope>NUCLEOTIDE SEQUENCE</scope>
    <source>
        <strain evidence="1">HY1793</strain>
    </source>
</reference>
<name>A0ABY4YPN1_9MICO</name>
<dbReference type="EMBL" id="CP099489">
    <property type="protein sequence ID" value="USQ78659.1"/>
    <property type="molecule type" value="Genomic_DNA"/>
</dbReference>
<keyword evidence="2" id="KW-1185">Reference proteome</keyword>
<proteinExistence type="predicted"/>
<organism evidence="1 2">
    <name type="scientific">Ornithinimicrobium faecis</name>
    <dbReference type="NCBI Taxonomy" id="2934158"/>
    <lineage>
        <taxon>Bacteria</taxon>
        <taxon>Bacillati</taxon>
        <taxon>Actinomycetota</taxon>
        <taxon>Actinomycetes</taxon>
        <taxon>Micrococcales</taxon>
        <taxon>Ornithinimicrobiaceae</taxon>
        <taxon>Ornithinimicrobium</taxon>
    </lineage>
</organism>
<evidence type="ECO:0000313" key="1">
    <source>
        <dbReference type="EMBL" id="USQ78659.1"/>
    </source>
</evidence>
<accession>A0ABY4YPN1</accession>
<evidence type="ECO:0008006" key="3">
    <source>
        <dbReference type="Google" id="ProtNLM"/>
    </source>
</evidence>